<feature type="domain" description="DUF4005" evidence="5">
    <location>
        <begin position="231"/>
        <end position="311"/>
    </location>
</feature>
<evidence type="ECO:0000256" key="4">
    <source>
        <dbReference type="SAM" id="MobiDB-lite"/>
    </source>
</evidence>
<dbReference type="CDD" id="cd23767">
    <property type="entry name" value="IQCD"/>
    <property type="match status" value="1"/>
</dbReference>
<sequence length="340" mass="38422">MGGAVRWFKGLFSTKKRLVSGDGSDKEKEQDKNAIAVATAAATAAEAVVSGAKAAAEMVRLTGEGRAGDIITWEERWAAVKIQKVFRGSLARKALRALKGIVKLQALVRGYLVRKRAATMLHSIQALIRVQTAVRSKRDRRHKKEYSHMFQPRHSFDKFDEVAREERHQKIVEVHDMFKRRPKPRQTHNLVPMSEYEDGFVYRGSDLELNLPKEKWKFGTAQSTPRLSSSSKFATTPRLTSSSHHHTANNNRYYVMQCPSKRVCGNAQSGYGMNTPGPGYMENTQSFKAKQRSHSAPHRLSERNRLSLDEVIASKNRVSGGESLLQQQQQRYSCSSYMIL</sequence>
<dbReference type="Proteomes" id="UP000264353">
    <property type="component" value="Chromosome A5"/>
</dbReference>
<evidence type="ECO:0000256" key="2">
    <source>
        <dbReference type="ARBA" id="ARBA00024341"/>
    </source>
</evidence>
<evidence type="ECO:0000313" key="7">
    <source>
        <dbReference type="EMBL" id="RID62534.1"/>
    </source>
</evidence>
<evidence type="ECO:0000313" key="10">
    <source>
        <dbReference type="Proteomes" id="UP000694005"/>
    </source>
</evidence>
<comment type="similarity">
    <text evidence="2">Belongs to the IQD family.</text>
</comment>
<dbReference type="AlphaFoldDB" id="A0A397ZE06"/>
<reference evidence="6 10" key="2">
    <citation type="submission" date="2021-07" db="EMBL/GenBank/DDBJ databases">
        <authorList>
            <consortium name="Genoscope - CEA"/>
            <person name="William W."/>
        </authorList>
    </citation>
    <scope>NUCLEOTIDE SEQUENCE [LARGE SCALE GENOMIC DNA]</scope>
</reference>
<dbReference type="PROSITE" id="PS50096">
    <property type="entry name" value="IQ"/>
    <property type="match status" value="2"/>
</dbReference>
<evidence type="ECO:0000256" key="3">
    <source>
        <dbReference type="ARBA" id="ARBA00024378"/>
    </source>
</evidence>
<name>A0A397ZE06_BRACM</name>
<keyword evidence="1" id="KW-0112">Calmodulin-binding</keyword>
<protein>
    <recommendedName>
        <fullName evidence="5">DUF4005 domain-containing protein</fullName>
    </recommendedName>
</protein>
<reference evidence="7 9" key="1">
    <citation type="submission" date="2018-06" db="EMBL/GenBank/DDBJ databases">
        <title>WGS assembly of Brassica rapa FPsc.</title>
        <authorList>
            <person name="Bowman J."/>
            <person name="Kohchi T."/>
            <person name="Yamato K."/>
            <person name="Jenkins J."/>
            <person name="Shu S."/>
            <person name="Ishizaki K."/>
            <person name="Yamaoka S."/>
            <person name="Nishihama R."/>
            <person name="Nakamura Y."/>
            <person name="Berger F."/>
            <person name="Adam C."/>
            <person name="Aki S."/>
            <person name="Althoff F."/>
            <person name="Araki T."/>
            <person name="Arteaga-Vazquez M."/>
            <person name="Balasubrmanian S."/>
            <person name="Bauer D."/>
            <person name="Boehm C."/>
            <person name="Briginshaw L."/>
            <person name="Caballero-Perez J."/>
            <person name="Catarino B."/>
            <person name="Chen F."/>
            <person name="Chiyoda S."/>
            <person name="Chovatia M."/>
            <person name="Davies K."/>
            <person name="Delmans M."/>
            <person name="Demura T."/>
            <person name="Dierschke T."/>
            <person name="Dolan L."/>
            <person name="Dorantes-Acosta A."/>
            <person name="Eklund D."/>
            <person name="Florent S."/>
            <person name="Flores-Sandoval E."/>
            <person name="Fujiyama A."/>
            <person name="Fukuzawa H."/>
            <person name="Galik B."/>
            <person name="Grimanelli D."/>
            <person name="Grimwood J."/>
            <person name="Grossniklaus U."/>
            <person name="Hamada T."/>
            <person name="Haseloff J."/>
            <person name="Hetherington A."/>
            <person name="Higo A."/>
            <person name="Hirakawa Y."/>
            <person name="Hundley H."/>
            <person name="Ikeda Y."/>
            <person name="Inoue K."/>
            <person name="Inoue S."/>
            <person name="Ishida S."/>
            <person name="Jia Q."/>
            <person name="Kakita M."/>
            <person name="Kanazawa T."/>
            <person name="Kawai Y."/>
            <person name="Kawashima T."/>
            <person name="Kennedy M."/>
            <person name="Kinose K."/>
            <person name="Kinoshita T."/>
            <person name="Kohara Y."/>
            <person name="Koide E."/>
            <person name="Komatsu K."/>
            <person name="Kopischke S."/>
            <person name="Kubo M."/>
            <person name="Kyozuka J."/>
            <person name="Lagercrantz U."/>
            <person name="Lin S."/>
            <person name="Lindquist E."/>
            <person name="Lipzen A."/>
            <person name="Lu C."/>
            <person name="Luna E."/>
            <person name="Martienssen R."/>
            <person name="Minamino N."/>
            <person name="Mizutani M."/>
            <person name="Mizutani M."/>
            <person name="Mochizuki N."/>
            <person name="Monte I."/>
            <person name="Mosher R."/>
            <person name="Nagasaki H."/>
            <person name="Nakagami H."/>
            <person name="Naramoto S."/>
            <person name="Nishitani K."/>
            <person name="Ohtani M."/>
            <person name="Okamoto T."/>
            <person name="Okumura M."/>
            <person name="Phillips J."/>
            <person name="Pollak B."/>
            <person name="Reinders A."/>
            <person name="Roevekamp M."/>
            <person name="Sano R."/>
            <person name="Sawa S."/>
            <person name="Schmid M."/>
            <person name="Shirakawa M."/>
            <person name="Solano R."/>
            <person name="Spunde A."/>
            <person name="Suetsugu N."/>
            <person name="Sugano S."/>
            <person name="Sugiyama A."/>
            <person name="Sun R."/>
            <person name="Suzuki Y."/>
            <person name="Takenaka M."/>
            <person name="Takezawa D."/>
            <person name="Tomogane H."/>
            <person name="Tsuzuki M."/>
            <person name="Ueda T."/>
            <person name="Umeda M."/>
            <person name="Ward J."/>
            <person name="Watanabe Y."/>
            <person name="Yazaki K."/>
            <person name="Yokoyama R."/>
            <person name="Yoshitake Y."/>
            <person name="Yotsui I."/>
            <person name="Zachgo S."/>
            <person name="Schmutz J."/>
        </authorList>
    </citation>
    <scope>NUCLEOTIDE SEQUENCE [LARGE SCALE GENOMIC DNA]</scope>
    <source>
        <strain evidence="9">cv. B-3</strain>
    </source>
</reference>
<comment type="subunit">
    <text evidence="3">Binds to multiple calmodulin (CaM) in the presence of Ca(2+) and CaM-like proteins.</text>
</comment>
<dbReference type="Proteomes" id="UP000694005">
    <property type="component" value="Chromosome A05"/>
</dbReference>
<dbReference type="PANTHER" id="PTHR32295:SF153">
    <property type="entry name" value="PROTEIN IQ-DOMAIN 27"/>
    <property type="match status" value="1"/>
</dbReference>
<dbReference type="InterPro" id="IPR000048">
    <property type="entry name" value="IQ_motif_EF-hand-BS"/>
</dbReference>
<accession>A0A397ZE06</accession>
<dbReference type="GO" id="GO:0005516">
    <property type="term" value="F:calmodulin binding"/>
    <property type="evidence" value="ECO:0007669"/>
    <property type="project" value="UniProtKB-KW"/>
</dbReference>
<dbReference type="Gene3D" id="1.20.5.190">
    <property type="match status" value="1"/>
</dbReference>
<dbReference type="Gramene" id="A05p20150.2_BraZ1">
    <property type="protein sequence ID" value="A05p20150.2_BraZ1.CDS"/>
    <property type="gene ID" value="A05g20150.2_BraZ1"/>
</dbReference>
<dbReference type="Pfam" id="PF13178">
    <property type="entry name" value="DUF4005"/>
    <property type="match status" value="1"/>
</dbReference>
<proteinExistence type="inferred from homology"/>
<dbReference type="EMBL" id="LR031570">
    <property type="protein sequence ID" value="VDC71114.1"/>
    <property type="molecule type" value="Genomic_DNA"/>
</dbReference>
<evidence type="ECO:0000313" key="9">
    <source>
        <dbReference type="Proteomes" id="UP000264353"/>
    </source>
</evidence>
<dbReference type="PANTHER" id="PTHR32295">
    <property type="entry name" value="IQ-DOMAIN 5-RELATED"/>
    <property type="match status" value="1"/>
</dbReference>
<dbReference type="Gene3D" id="4.10.270.10">
    <property type="entry name" value="Myosin, subunit A"/>
    <property type="match status" value="1"/>
</dbReference>
<evidence type="ECO:0000313" key="8">
    <source>
        <dbReference type="EMBL" id="VDC71114.1"/>
    </source>
</evidence>
<feature type="region of interest" description="Disordered" evidence="4">
    <location>
        <begin position="221"/>
        <end position="248"/>
    </location>
</feature>
<evidence type="ECO:0000259" key="5">
    <source>
        <dbReference type="Pfam" id="PF13178"/>
    </source>
</evidence>
<dbReference type="EMBL" id="CM010632">
    <property type="protein sequence ID" value="RID62534.1"/>
    <property type="molecule type" value="Genomic_DNA"/>
</dbReference>
<gene>
    <name evidence="8" type="ORF">BRAA05T20828Z</name>
    <name evidence="6" type="ORF">BRAPAZ1V2_A05P20150.2</name>
    <name evidence="7" type="ORF">BRARA_E01600</name>
</gene>
<dbReference type="SMART" id="SM00015">
    <property type="entry name" value="IQ"/>
    <property type="match status" value="2"/>
</dbReference>
<dbReference type="InterPro" id="IPR025064">
    <property type="entry name" value="DUF4005"/>
</dbReference>
<evidence type="ECO:0000256" key="1">
    <source>
        <dbReference type="ARBA" id="ARBA00022860"/>
    </source>
</evidence>
<organism evidence="7 9">
    <name type="scientific">Brassica campestris</name>
    <name type="common">Field mustard</name>
    <dbReference type="NCBI Taxonomy" id="3711"/>
    <lineage>
        <taxon>Eukaryota</taxon>
        <taxon>Viridiplantae</taxon>
        <taxon>Streptophyta</taxon>
        <taxon>Embryophyta</taxon>
        <taxon>Tracheophyta</taxon>
        <taxon>Spermatophyta</taxon>
        <taxon>Magnoliopsida</taxon>
        <taxon>eudicotyledons</taxon>
        <taxon>Gunneridae</taxon>
        <taxon>Pentapetalae</taxon>
        <taxon>rosids</taxon>
        <taxon>malvids</taxon>
        <taxon>Brassicales</taxon>
        <taxon>Brassicaceae</taxon>
        <taxon>Brassiceae</taxon>
        <taxon>Brassica</taxon>
    </lineage>
</organism>
<dbReference type="Pfam" id="PF00612">
    <property type="entry name" value="IQ"/>
    <property type="match status" value="2"/>
</dbReference>
<dbReference type="EMBL" id="LS974621">
    <property type="protein sequence ID" value="CAG7875494.1"/>
    <property type="molecule type" value="Genomic_DNA"/>
</dbReference>
<evidence type="ECO:0000313" key="6">
    <source>
        <dbReference type="EMBL" id="CAG7875494.1"/>
    </source>
</evidence>